<dbReference type="InterPro" id="IPR050882">
    <property type="entry name" value="Prepilin_peptidase/N-MTase"/>
</dbReference>
<dbReference type="AlphaFoldDB" id="A0A2A9CZS1"/>
<accession>A0A2A9CZS1</accession>
<keyword evidence="2" id="KW-1133">Transmembrane helix</keyword>
<evidence type="ECO:0000313" key="4">
    <source>
        <dbReference type="EMBL" id="PFG19631.1"/>
    </source>
</evidence>
<dbReference type="Proteomes" id="UP000224915">
    <property type="component" value="Unassembled WGS sequence"/>
</dbReference>
<keyword evidence="2" id="KW-0812">Transmembrane</keyword>
<dbReference type="GO" id="GO:0004190">
    <property type="term" value="F:aspartic-type endopeptidase activity"/>
    <property type="evidence" value="ECO:0007669"/>
    <property type="project" value="InterPro"/>
</dbReference>
<gene>
    <name evidence="4" type="ORF">ATL40_1199</name>
</gene>
<dbReference type="GO" id="GO:0005886">
    <property type="term" value="C:plasma membrane"/>
    <property type="evidence" value="ECO:0007669"/>
    <property type="project" value="TreeGrafter"/>
</dbReference>
<keyword evidence="4" id="KW-0489">Methyltransferase</keyword>
<organism evidence="4 5">
    <name type="scientific">Serinibacter salmoneus</name>
    <dbReference type="NCBI Taxonomy" id="556530"/>
    <lineage>
        <taxon>Bacteria</taxon>
        <taxon>Bacillati</taxon>
        <taxon>Actinomycetota</taxon>
        <taxon>Actinomycetes</taxon>
        <taxon>Micrococcales</taxon>
        <taxon>Beutenbergiaceae</taxon>
        <taxon>Serinibacter</taxon>
    </lineage>
</organism>
<dbReference type="PANTHER" id="PTHR30487:SF0">
    <property type="entry name" value="PREPILIN LEADER PEPTIDASE_N-METHYLTRANSFERASE-RELATED"/>
    <property type="match status" value="1"/>
</dbReference>
<dbReference type="InterPro" id="IPR000045">
    <property type="entry name" value="Prepilin_IV_endopep_pep"/>
</dbReference>
<protein>
    <submittedName>
        <fullName evidence="4">Leader peptidase (Prepilin peptidase)/N-methyltransferase</fullName>
    </submittedName>
</protein>
<feature type="transmembrane region" description="Helical" evidence="2">
    <location>
        <begin position="125"/>
        <end position="146"/>
    </location>
</feature>
<keyword evidence="4" id="KW-0808">Transferase</keyword>
<feature type="transmembrane region" description="Helical" evidence="2">
    <location>
        <begin position="73"/>
        <end position="93"/>
    </location>
</feature>
<name>A0A2A9CZS1_9MICO</name>
<dbReference type="GO" id="GO:0032259">
    <property type="term" value="P:methylation"/>
    <property type="evidence" value="ECO:0007669"/>
    <property type="project" value="UniProtKB-KW"/>
</dbReference>
<comment type="similarity">
    <text evidence="1">Belongs to the peptidase A24 family.</text>
</comment>
<dbReference type="OrthoDB" id="2087435at2"/>
<dbReference type="EMBL" id="PDJD01000001">
    <property type="protein sequence ID" value="PFG19631.1"/>
    <property type="molecule type" value="Genomic_DNA"/>
</dbReference>
<sequence length="222" mass="22209">MTASESVSVSIIVAVAAAVLSALAVWVGAARMAGLAHARPAPWYLRRPWAPLLTGATTGLSALTVVPALGWAALGCLVIVATAAAACLVDLAAHRLPDVLVLRGWVAGIVLVALGCLAQQDLETLLRAVVASAGTWSLLAALAWLYPPGLGFGDVKLAGALAVVTGAFSITAPVLALALAFLTGGVTALVLLVLGQASRGTAIPFGPVLLAGTLAALTMPVW</sequence>
<evidence type="ECO:0000256" key="1">
    <source>
        <dbReference type="ARBA" id="ARBA00005801"/>
    </source>
</evidence>
<keyword evidence="2" id="KW-0472">Membrane</keyword>
<dbReference type="PANTHER" id="PTHR30487">
    <property type="entry name" value="TYPE 4 PREPILIN-LIKE PROTEINS LEADER PEPTIDE-PROCESSING ENZYME"/>
    <property type="match status" value="1"/>
</dbReference>
<feature type="domain" description="Prepilin type IV endopeptidase peptidase" evidence="3">
    <location>
        <begin position="77"/>
        <end position="188"/>
    </location>
</feature>
<proteinExistence type="inferred from homology"/>
<feature type="transmembrane region" description="Helical" evidence="2">
    <location>
        <begin position="48"/>
        <end position="66"/>
    </location>
</feature>
<comment type="caution">
    <text evidence="4">The sequence shown here is derived from an EMBL/GenBank/DDBJ whole genome shotgun (WGS) entry which is preliminary data.</text>
</comment>
<dbReference type="GO" id="GO:0006465">
    <property type="term" value="P:signal peptide processing"/>
    <property type="evidence" value="ECO:0007669"/>
    <property type="project" value="TreeGrafter"/>
</dbReference>
<reference evidence="4 5" key="1">
    <citation type="submission" date="2017-10" db="EMBL/GenBank/DDBJ databases">
        <title>Sequencing the genomes of 1000 actinobacteria strains.</title>
        <authorList>
            <person name="Klenk H.-P."/>
        </authorList>
    </citation>
    <scope>NUCLEOTIDE SEQUENCE [LARGE SCALE GENOMIC DNA]</scope>
    <source>
        <strain evidence="4 5">DSM 21801</strain>
    </source>
</reference>
<feature type="transmembrane region" description="Helical" evidence="2">
    <location>
        <begin position="201"/>
        <end position="221"/>
    </location>
</feature>
<dbReference type="RefSeq" id="WP_143556875.1">
    <property type="nucleotide sequence ID" value="NZ_PDJD01000001.1"/>
</dbReference>
<evidence type="ECO:0000259" key="3">
    <source>
        <dbReference type="Pfam" id="PF01478"/>
    </source>
</evidence>
<feature type="transmembrane region" description="Helical" evidence="2">
    <location>
        <begin position="99"/>
        <end position="118"/>
    </location>
</feature>
<dbReference type="Pfam" id="PF01478">
    <property type="entry name" value="Peptidase_A24"/>
    <property type="match status" value="1"/>
</dbReference>
<evidence type="ECO:0000313" key="5">
    <source>
        <dbReference type="Proteomes" id="UP000224915"/>
    </source>
</evidence>
<feature type="transmembrane region" description="Helical" evidence="2">
    <location>
        <begin position="166"/>
        <end position="194"/>
    </location>
</feature>
<dbReference type="Gene3D" id="1.20.120.1220">
    <property type="match status" value="1"/>
</dbReference>
<dbReference type="GO" id="GO:0008168">
    <property type="term" value="F:methyltransferase activity"/>
    <property type="evidence" value="ECO:0007669"/>
    <property type="project" value="UniProtKB-KW"/>
</dbReference>
<keyword evidence="5" id="KW-1185">Reference proteome</keyword>
<evidence type="ECO:0000256" key="2">
    <source>
        <dbReference type="SAM" id="Phobius"/>
    </source>
</evidence>